<dbReference type="Pfam" id="PF19718">
    <property type="entry name" value="USP47_C"/>
    <property type="match status" value="1"/>
</dbReference>
<comment type="caution">
    <text evidence="12">The sequence shown here is derived from an EMBL/GenBank/DDBJ whole genome shotgun (WGS) entry which is preliminary data.</text>
</comment>
<evidence type="ECO:0000313" key="12">
    <source>
        <dbReference type="EMBL" id="KAJ8032484.1"/>
    </source>
</evidence>
<dbReference type="GO" id="GO:0004843">
    <property type="term" value="F:cysteine-type deubiquitinase activity"/>
    <property type="evidence" value="ECO:0007669"/>
    <property type="project" value="UniProtKB-EC"/>
</dbReference>
<feature type="domain" description="USP" evidence="11">
    <location>
        <begin position="177"/>
        <end position="556"/>
    </location>
</feature>
<organism evidence="12 13">
    <name type="scientific">Holothuria leucospilota</name>
    <name type="common">Black long sea cucumber</name>
    <name type="synonym">Mertensiothuria leucospilota</name>
    <dbReference type="NCBI Taxonomy" id="206669"/>
    <lineage>
        <taxon>Eukaryota</taxon>
        <taxon>Metazoa</taxon>
        <taxon>Echinodermata</taxon>
        <taxon>Eleutherozoa</taxon>
        <taxon>Echinozoa</taxon>
        <taxon>Holothuroidea</taxon>
        <taxon>Aspidochirotacea</taxon>
        <taxon>Aspidochirotida</taxon>
        <taxon>Holothuriidae</taxon>
        <taxon>Holothuria</taxon>
    </lineage>
</organism>
<feature type="compositionally biased region" description="Polar residues" evidence="10">
    <location>
        <begin position="829"/>
        <end position="848"/>
    </location>
</feature>
<feature type="compositionally biased region" description="Basic and acidic residues" evidence="10">
    <location>
        <begin position="415"/>
        <end position="428"/>
    </location>
</feature>
<feature type="compositionally biased region" description="Low complexity" evidence="10">
    <location>
        <begin position="862"/>
        <end position="881"/>
    </location>
</feature>
<dbReference type="CDD" id="cd02659">
    <property type="entry name" value="peptidase_C19C"/>
    <property type="match status" value="1"/>
</dbReference>
<proteinExistence type="predicted"/>
<dbReference type="PROSITE" id="PS00972">
    <property type="entry name" value="USP_1"/>
    <property type="match status" value="1"/>
</dbReference>
<feature type="region of interest" description="Disordered" evidence="10">
    <location>
        <begin position="1375"/>
        <end position="1404"/>
    </location>
</feature>
<accession>A0A9Q1BTR4</accession>
<dbReference type="PROSITE" id="PS00973">
    <property type="entry name" value="USP_2"/>
    <property type="match status" value="1"/>
</dbReference>
<dbReference type="SUPFAM" id="SSF54001">
    <property type="entry name" value="Cysteine proteinases"/>
    <property type="match status" value="1"/>
</dbReference>
<keyword evidence="4" id="KW-0833">Ubl conjugation pathway</keyword>
<evidence type="ECO:0000256" key="6">
    <source>
        <dbReference type="ARBA" id="ARBA00022807"/>
    </source>
</evidence>
<feature type="compositionally biased region" description="Acidic residues" evidence="10">
    <location>
        <begin position="1032"/>
        <end position="1064"/>
    </location>
</feature>
<evidence type="ECO:0000256" key="2">
    <source>
        <dbReference type="ARBA" id="ARBA00012759"/>
    </source>
</evidence>
<dbReference type="InterPro" id="IPR050164">
    <property type="entry name" value="Peptidase_C19"/>
</dbReference>
<dbReference type="PANTHER" id="PTHR24006">
    <property type="entry name" value="UBIQUITIN CARBOXYL-TERMINAL HYDROLASE"/>
    <property type="match status" value="1"/>
</dbReference>
<keyword evidence="13" id="KW-1185">Reference proteome</keyword>
<evidence type="ECO:0000259" key="11">
    <source>
        <dbReference type="PROSITE" id="PS50235"/>
    </source>
</evidence>
<feature type="compositionally biased region" description="Basic and acidic residues" evidence="10">
    <location>
        <begin position="906"/>
        <end position="933"/>
    </location>
</feature>
<dbReference type="GO" id="GO:0005829">
    <property type="term" value="C:cytosol"/>
    <property type="evidence" value="ECO:0007669"/>
    <property type="project" value="TreeGrafter"/>
</dbReference>
<dbReference type="CDD" id="cd17039">
    <property type="entry name" value="Ubl_ubiquitin_like"/>
    <property type="match status" value="1"/>
</dbReference>
<comment type="catalytic activity">
    <reaction evidence="1">
        <text>Thiol-dependent hydrolysis of ester, thioester, amide, peptide and isopeptide bonds formed by the C-terminal Gly of ubiquitin (a 76-residue protein attached to proteins as an intracellular targeting signal).</text>
        <dbReference type="EC" id="3.4.19.12"/>
    </reaction>
</comment>
<evidence type="ECO:0000256" key="9">
    <source>
        <dbReference type="ARBA" id="ARBA00032453"/>
    </source>
</evidence>
<dbReference type="GO" id="GO:0016579">
    <property type="term" value="P:protein deubiquitination"/>
    <property type="evidence" value="ECO:0007669"/>
    <property type="project" value="InterPro"/>
</dbReference>
<dbReference type="OrthoDB" id="289038at2759"/>
<feature type="compositionally biased region" description="Polar residues" evidence="10">
    <location>
        <begin position="1011"/>
        <end position="1031"/>
    </location>
</feature>
<sequence length="1423" mass="161150">MVYASNHQLVPAQEIPGDSSAFALCILRDITNPTCTPNQFTRNFSAGTSLVDFHEAIAKDSNYQAGSFSLVWFRDGKEGSDEVELNFGSSETLADIGMQLDGKRNFLEIRDKNGEQPIPAEVEGAEGGIPLQPMGPVGREEPDGASSATQESHTSIQETGFPMSYSSAVSKSEPGYVGLVNQAMTCYLNSLLQTLYMTPEFRNAIYRWEFQGCDDSNTSKCIPYQLQRLFVQLQTSIKRSVETTELTRSFGWDSSEAWQQHDVQELCRVMFDALEQTWKNTDQADIINKHYQGQLKDYVKCRECGNESARKDFFLDVPLVIRPFGSEKAYGSVEEAIEAFVAPETLEGSNQYFCEKCNKKCDAHKGLKFLSFPYLLTLQLKRFDFDYNTLQRIKLNDKMTFPEILDLNGLLEEREKVSPSNTEERECQSDSGAENEDSDPSNANSDETDDAIDEGIDVEHATSESSHLSDKHKGPYIYKLFSIMVHSGTASGGHYYAYICNFEDNKWYCFNDQQVSRITQEDIKKTYGGSSSGYSGFYFSSYSSSTNAYMLMYRQIDPNRNAGFLSEEKFPEHLRNLVKRIQEEEEYEKRAKEIERNTCKIKLFGIHPITNKLDETKLEVHKDKTLQEATEMAYKVLEYEGAISVDRCRLVKYDEFHENIEQSFNVPLDTPMGTILGGVKAPYMFDLFLETRAADQKFETYKTGGATLKVYIVSLHDESIGYPLRTRVYLNMTVAELKTQVAKLSKMPEESMRMVLEKYYDEPKLLTEPSKTLKAEGFNKSNKLFVESGVNNDDRSLAFSDSKLYKLLDQQANTIRMFVTLPPRPSSDAPPSQTESTLSSASNDSVHSVQERLADLDLDPANLSPNNLPTPSPTGSSSTLSDDQPLDKNSVNLLGSETDSGVVSLHEARISDDLKGESETDIHSNQEEVHDVGGDGDSTLSSDHARNFKGEEMSCKFQYLKGVPVSKRREPPPNLTCNVSSQADLQPDREHLSLPLTSQVGPSWPGDHTAQIMSSSEGDVASTSKGASSQEVDGDEDIAMDEKEDGSPVEEDTKDGDNIEEDSDSNSFSPAWQYSKWYFKVEEEEEEDGHRVLVVFLDKRMMLGYFKKCLEPYVGVSSENFKVLYVMALMVYANNQEFESIRLNETLSSYNEDSRIIVKHGRALKKGEYRVKIYILSPKDPEPCKFLFDWVFAKGMTVLDSKYELLPAICEKLGIKSQIPVERLRLRQKVWKNPGSVYLDDKVYDEDIPIFTSWEAFAELLDEPEKLQNGQQLVLFTKRWRPSELKVDPFQEVILNDCTIKELRKVLSEVSDIHADDIEIAKGRGTFPCELSVLEMQSELDWNPRVENLGEWPLYINDDGAVLYYRDGKEELKELSDEEKQELKKTETARLGGGQQKTSYVSPRKEKALKIHLYLPTDEETRK</sequence>
<feature type="region of interest" description="Disordered" evidence="10">
    <location>
        <begin position="820"/>
        <end position="944"/>
    </location>
</feature>
<keyword evidence="6" id="KW-0788">Thiol protease</keyword>
<feature type="compositionally biased region" description="Polar residues" evidence="10">
    <location>
        <begin position="146"/>
        <end position="158"/>
    </location>
</feature>
<feature type="compositionally biased region" description="Polar residues" evidence="10">
    <location>
        <begin position="887"/>
        <end position="901"/>
    </location>
</feature>
<dbReference type="Gene3D" id="3.90.70.10">
    <property type="entry name" value="Cysteine proteinases"/>
    <property type="match status" value="1"/>
</dbReference>
<evidence type="ECO:0000256" key="7">
    <source>
        <dbReference type="ARBA" id="ARBA00026136"/>
    </source>
</evidence>
<evidence type="ECO:0000313" key="13">
    <source>
        <dbReference type="Proteomes" id="UP001152320"/>
    </source>
</evidence>
<dbReference type="EC" id="3.4.19.12" evidence="2"/>
<reference evidence="12" key="1">
    <citation type="submission" date="2021-10" db="EMBL/GenBank/DDBJ databases">
        <title>Tropical sea cucumber genome reveals ecological adaptation and Cuvierian tubules defense mechanism.</title>
        <authorList>
            <person name="Chen T."/>
        </authorList>
    </citation>
    <scope>NUCLEOTIDE SEQUENCE</scope>
    <source>
        <strain evidence="12">Nanhai2018</strain>
        <tissue evidence="12">Muscle</tissue>
    </source>
</reference>
<dbReference type="Pfam" id="PF25985">
    <property type="entry name" value="Ubiquitin_USP47_N"/>
    <property type="match status" value="1"/>
</dbReference>
<feature type="compositionally biased region" description="Polar residues" evidence="10">
    <location>
        <begin position="975"/>
        <end position="984"/>
    </location>
</feature>
<keyword evidence="5 12" id="KW-0378">Hydrolase</keyword>
<dbReference type="InterPro" id="IPR038765">
    <property type="entry name" value="Papain-like_cys_pep_sf"/>
</dbReference>
<dbReference type="Pfam" id="PF00443">
    <property type="entry name" value="UCH"/>
    <property type="match status" value="1"/>
</dbReference>
<dbReference type="GO" id="GO:0005634">
    <property type="term" value="C:nucleus"/>
    <property type="evidence" value="ECO:0007669"/>
    <property type="project" value="TreeGrafter"/>
</dbReference>
<dbReference type="InterPro" id="IPR029071">
    <property type="entry name" value="Ubiquitin-like_domsf"/>
</dbReference>
<evidence type="ECO:0000256" key="10">
    <source>
        <dbReference type="SAM" id="MobiDB-lite"/>
    </source>
</evidence>
<evidence type="ECO:0000256" key="4">
    <source>
        <dbReference type="ARBA" id="ARBA00022786"/>
    </source>
</evidence>
<evidence type="ECO:0000256" key="3">
    <source>
        <dbReference type="ARBA" id="ARBA00022670"/>
    </source>
</evidence>
<feature type="region of interest" description="Disordered" evidence="10">
    <location>
        <begin position="113"/>
        <end position="158"/>
    </location>
</feature>
<keyword evidence="3" id="KW-0645">Protease</keyword>
<dbReference type="InterPro" id="IPR018200">
    <property type="entry name" value="USP_CS"/>
</dbReference>
<feature type="region of interest" description="Disordered" evidence="10">
    <location>
        <begin position="415"/>
        <end position="449"/>
    </location>
</feature>
<protein>
    <recommendedName>
        <fullName evidence="7">Ubiquitin carboxyl-terminal hydrolase 47</fullName>
        <ecNumber evidence="2">3.4.19.12</ecNumber>
    </recommendedName>
    <alternativeName>
        <fullName evidence="8">Ubiquitin thioesterase 47</fullName>
    </alternativeName>
    <alternativeName>
        <fullName evidence="9">Ubiquitin-specific-processing protease 47</fullName>
    </alternativeName>
</protein>
<dbReference type="SUPFAM" id="SSF54236">
    <property type="entry name" value="Ubiquitin-like"/>
    <property type="match status" value="1"/>
</dbReference>
<evidence type="ECO:0000256" key="1">
    <source>
        <dbReference type="ARBA" id="ARBA00000707"/>
    </source>
</evidence>
<name>A0A9Q1BTR4_HOLLE</name>
<dbReference type="InterPro" id="IPR001394">
    <property type="entry name" value="Peptidase_C19_UCH"/>
</dbReference>
<dbReference type="EMBL" id="JAIZAY010000012">
    <property type="protein sequence ID" value="KAJ8032484.1"/>
    <property type="molecule type" value="Genomic_DNA"/>
</dbReference>
<dbReference type="PANTHER" id="PTHR24006:SF702">
    <property type="entry name" value="UBIQUITIN CARBOXYL-TERMINAL HYDROLASE 47"/>
    <property type="match status" value="1"/>
</dbReference>
<evidence type="ECO:0000256" key="5">
    <source>
        <dbReference type="ARBA" id="ARBA00022801"/>
    </source>
</evidence>
<gene>
    <name evidence="12" type="ORF">HOLleu_26022</name>
</gene>
<dbReference type="PROSITE" id="PS50235">
    <property type="entry name" value="USP_3"/>
    <property type="match status" value="1"/>
</dbReference>
<feature type="region of interest" description="Disordered" evidence="10">
    <location>
        <begin position="965"/>
        <end position="1068"/>
    </location>
</feature>
<dbReference type="GO" id="GO:0006508">
    <property type="term" value="P:proteolysis"/>
    <property type="evidence" value="ECO:0007669"/>
    <property type="project" value="UniProtKB-KW"/>
</dbReference>
<dbReference type="InterPro" id="IPR045578">
    <property type="entry name" value="USP47_C"/>
</dbReference>
<evidence type="ECO:0000256" key="8">
    <source>
        <dbReference type="ARBA" id="ARBA00029910"/>
    </source>
</evidence>
<dbReference type="InterPro" id="IPR028889">
    <property type="entry name" value="USP"/>
</dbReference>
<dbReference type="Proteomes" id="UP001152320">
    <property type="component" value="Chromosome 12"/>
</dbReference>